<dbReference type="EMBL" id="JASBWV010000020">
    <property type="protein sequence ID" value="KAJ9120532.1"/>
    <property type="molecule type" value="Genomic_DNA"/>
</dbReference>
<gene>
    <name evidence="1" type="ORF">QFC24_005205</name>
</gene>
<comment type="caution">
    <text evidence="1">The sequence shown here is derived from an EMBL/GenBank/DDBJ whole genome shotgun (WGS) entry which is preliminary data.</text>
</comment>
<name>A0ACC2X9E2_9TREE</name>
<sequence length="1278" mass="139526">MLWYSDFASDTSFFREVYIGRQGTLQGALTYPLPRSCGAATSRHPLVVPPDFEITWNGRVFNASSVVAQCKDDKVDDLQSIPCSKRRATFPKILTNIWTSDFRHNTSTITSPATHPKASTPRGSWVKQEETSIDAPAFENKSNPSQRASTEDVVSRSSQAQISKRRGTDRVYWLAVLLIALGSSFFAASSSSSWPIIGQVRLPGDRSNTPGVTFWPNGKVTETDEAQPAVKGEAWIPVNTEESPVEAFISNINAKLSSIASLATASTNSRTIATTSTTTLQSTGLLAETARHLEQDGLEKSMPDVVAEGLPAWAATFQHSNTPAAWYKSLANLDLMRFITWSLFFIGTCILAFLSNPDEASFRKYLAEESFRKHVQDLYHPPVPATTAKPKRTTTGSVEDGADEKTDGSGDSLEGLSHAFEVPTPFRFSNHVSIHLRTPAYKFRNLVIFSLVAIMPKSTHTSNHGRSQSAGIGRRASIKNTLLTPSKTHLSSGHVSSGVSSEADENGPQHDRSADMHALTNLDGAHDPMVAGVWFIGAFGRWWSMGAISINLPMMDAKRTEQMFRWIMSMGEEAGKKKRLLGKSGVGIGKEVIGLTGRRVGGEEAGLLSVVALPSEEVEADAHLPQPPIKTIITPARSESPPPLRPDVSLPLHHREAPPQKSHSQPTPKAASLAPSDRPTGSMDDEKSTGVDLDSPALRELTTSLTKAQTVVKDYRDQLVTFNNNFLNSQAQLQSSVDELRKKKKDDDADRADLKVKMRGLEENKRQAEGTRREAEKKLRSAEAIRDAILGRVEKMKAEIGHFRREIEDCDSAIKLDKTQSEDYRKTTQEEMEQQQRMCEELEADVGEEARQNTELAAKVVEAVDALQALIDNSPQAVSDVHGHHEEIDVNRANSNPTTPDIAQFPHRLQSAMPGPFNTLRDQYPNPYQYPPSYSQNVSTQATASILREPHTYRNASSELYAPPAFRDLSGFEGFGPLGAPIQTSTGESGSEDPGSPLGNMSSSFTANLLPQELFRSLEGDQTPSETKMDLADPWDTLNVENAEPEDEEPATHLRPIEDKWALPTPKASSPANEHASAVTEHDPSPEETGLPALDAGKLSRAIRDMDDAPRDGAPRRWFSSTRLNALDTTSPFSGYAHGTERHSTLGFPLGQTTSNESLPLPGSGYNNAFAPSAAEKKTLRWSSLGKWGGLNQGRQEPSPSPFATSGSTSGVFVPEGNVGRSISAEHNARSAWEHARVDGDEARDGADKKPYRFFSLGRRGKEGGDLGADQGNSIWKS</sequence>
<reference evidence="1" key="1">
    <citation type="submission" date="2023-04" db="EMBL/GenBank/DDBJ databases">
        <title>Draft Genome sequencing of Naganishia species isolated from polar environments using Oxford Nanopore Technology.</title>
        <authorList>
            <person name="Leo P."/>
            <person name="Venkateswaran K."/>
        </authorList>
    </citation>
    <scope>NUCLEOTIDE SEQUENCE</scope>
    <source>
        <strain evidence="1">DBVPG 5303</strain>
    </source>
</reference>
<dbReference type="Proteomes" id="UP001234202">
    <property type="component" value="Unassembled WGS sequence"/>
</dbReference>
<proteinExistence type="predicted"/>
<evidence type="ECO:0000313" key="1">
    <source>
        <dbReference type="EMBL" id="KAJ9120532.1"/>
    </source>
</evidence>
<protein>
    <submittedName>
        <fullName evidence="1">Uncharacterized protein</fullName>
    </submittedName>
</protein>
<evidence type="ECO:0000313" key="2">
    <source>
        <dbReference type="Proteomes" id="UP001234202"/>
    </source>
</evidence>
<accession>A0ACC2X9E2</accession>
<organism evidence="1 2">
    <name type="scientific">Naganishia onofrii</name>
    <dbReference type="NCBI Taxonomy" id="1851511"/>
    <lineage>
        <taxon>Eukaryota</taxon>
        <taxon>Fungi</taxon>
        <taxon>Dikarya</taxon>
        <taxon>Basidiomycota</taxon>
        <taxon>Agaricomycotina</taxon>
        <taxon>Tremellomycetes</taxon>
        <taxon>Filobasidiales</taxon>
        <taxon>Filobasidiaceae</taxon>
        <taxon>Naganishia</taxon>
    </lineage>
</organism>
<keyword evidence="2" id="KW-1185">Reference proteome</keyword>